<proteinExistence type="predicted"/>
<dbReference type="Proteomes" id="UP000019678">
    <property type="component" value="Unassembled WGS sequence"/>
</dbReference>
<feature type="region of interest" description="Disordered" evidence="1">
    <location>
        <begin position="1"/>
        <end position="26"/>
    </location>
</feature>
<organism evidence="2 3">
    <name type="scientific">Chondromyces apiculatus DSM 436</name>
    <dbReference type="NCBI Taxonomy" id="1192034"/>
    <lineage>
        <taxon>Bacteria</taxon>
        <taxon>Pseudomonadati</taxon>
        <taxon>Myxococcota</taxon>
        <taxon>Polyangia</taxon>
        <taxon>Polyangiales</taxon>
        <taxon>Polyangiaceae</taxon>
        <taxon>Chondromyces</taxon>
    </lineage>
</organism>
<feature type="compositionally biased region" description="Polar residues" evidence="1">
    <location>
        <begin position="1"/>
        <end position="12"/>
    </location>
</feature>
<comment type="caution">
    <text evidence="2">The sequence shown here is derived from an EMBL/GenBank/DDBJ whole genome shotgun (WGS) entry which is preliminary data.</text>
</comment>
<name>A0A017TDI4_9BACT</name>
<protein>
    <submittedName>
        <fullName evidence="2">Uncharacterized protein</fullName>
    </submittedName>
</protein>
<reference evidence="2 3" key="1">
    <citation type="submission" date="2013-05" db="EMBL/GenBank/DDBJ databases">
        <title>Genome assembly of Chondromyces apiculatus DSM 436.</title>
        <authorList>
            <person name="Sharma G."/>
            <person name="Khatri I."/>
            <person name="Kaur C."/>
            <person name="Mayilraj S."/>
            <person name="Subramanian S."/>
        </authorList>
    </citation>
    <scope>NUCLEOTIDE SEQUENCE [LARGE SCALE GENOMIC DNA]</scope>
    <source>
        <strain evidence="2 3">DSM 436</strain>
    </source>
</reference>
<evidence type="ECO:0000256" key="1">
    <source>
        <dbReference type="SAM" id="MobiDB-lite"/>
    </source>
</evidence>
<keyword evidence="3" id="KW-1185">Reference proteome</keyword>
<dbReference type="STRING" id="1192034.CAP_1572"/>
<evidence type="ECO:0000313" key="2">
    <source>
        <dbReference type="EMBL" id="EYF06875.1"/>
    </source>
</evidence>
<evidence type="ECO:0000313" key="3">
    <source>
        <dbReference type="Proteomes" id="UP000019678"/>
    </source>
</evidence>
<dbReference type="AlphaFoldDB" id="A0A017TDI4"/>
<accession>A0A017TDI4</accession>
<gene>
    <name evidence="2" type="ORF">CAP_1572</name>
</gene>
<sequence>MTLTSSQRTRWLSTGPGCASRRRRVALGRPLRGPDVRGIDLGVLPEPL</sequence>
<dbReference type="EMBL" id="ASRX01000014">
    <property type="protein sequence ID" value="EYF06875.1"/>
    <property type="molecule type" value="Genomic_DNA"/>
</dbReference>